<proteinExistence type="predicted"/>
<accession>A0A6I2URG2</accession>
<evidence type="ECO:0000313" key="1">
    <source>
        <dbReference type="EMBL" id="MSV24798.1"/>
    </source>
</evidence>
<dbReference type="InterPro" id="IPR015421">
    <property type="entry name" value="PyrdxlP-dep_Trfase_major"/>
</dbReference>
<keyword evidence="2" id="KW-1185">Reference proteome</keyword>
<sequence>MSFSKKVQDLKEEVLKESDPLFRHVEDVAEANTLKVLDAMRECRVSDAHFNTTTGYAYDDIGRGKLEELYAKVFGAERALVRTQFVSGTHALATVLFGILRPGDELVSLTGKPYDTMQTVIGYDHPSAGSLKEFGILYNELPMIDGRVDLDGIKSVISEKTKMVEIQRSRGYSMRNPLSVEDIRVITDEVHRIKPDCICFVDNCYGEFVDTLEPTQAGADIMAGSLIKNPGGGIAPAGGYIAGKDELVELASYRLTAPGMGDELGASLANNRLLFQGLFLAPHVVAQAIKGALFAAGMFAKLGYKTLPLPTDIRGDIIQAIELGSAEKLIAFCGGIQKYSPVDSYAAPEPWDMPGYADKIIMAAGTFVQGASIEFSADGPMRAPYNVYLQGALTFEHALIGIMGAAQAVLDLDSE</sequence>
<dbReference type="RefSeq" id="WP_328597659.1">
    <property type="nucleotide sequence ID" value="NZ_VUNL01000006.1"/>
</dbReference>
<dbReference type="InterPro" id="IPR015424">
    <property type="entry name" value="PyrdxlP-dep_Trfase"/>
</dbReference>
<dbReference type="PANTHER" id="PTHR46658:SF1">
    <property type="entry name" value="CYS OR MET METABOLISM PYRIDOXAL-PHOSPHATE-DEPENDENT ENZYME"/>
    <property type="match status" value="1"/>
</dbReference>
<protein>
    <recommendedName>
        <fullName evidence="3">Cystathionine beta-lyase family protein involved in aluminum resistance</fullName>
    </recommendedName>
</protein>
<dbReference type="AlphaFoldDB" id="A0A6I2URG2"/>
<dbReference type="PANTHER" id="PTHR46658">
    <property type="entry name" value="CYS OR MET METABOLISM PYRIDOXAL-PHOSPHATE-DEPENDENT ENZYME"/>
    <property type="match status" value="1"/>
</dbReference>
<dbReference type="EMBL" id="VUNL01000006">
    <property type="protein sequence ID" value="MSV24798.1"/>
    <property type="molecule type" value="Genomic_DNA"/>
</dbReference>
<evidence type="ECO:0008006" key="3">
    <source>
        <dbReference type="Google" id="ProtNLM"/>
    </source>
</evidence>
<organism evidence="1 2">
    <name type="scientific">Selenomonas montiformis</name>
    <dbReference type="NCBI Taxonomy" id="2652285"/>
    <lineage>
        <taxon>Bacteria</taxon>
        <taxon>Bacillati</taxon>
        <taxon>Bacillota</taxon>
        <taxon>Negativicutes</taxon>
        <taxon>Selenomonadales</taxon>
        <taxon>Selenomonadaceae</taxon>
        <taxon>Selenomonas</taxon>
    </lineage>
</organism>
<dbReference type="Pfam" id="PF06838">
    <property type="entry name" value="Met_gamma_lyase"/>
    <property type="match status" value="1"/>
</dbReference>
<dbReference type="Proteomes" id="UP000430222">
    <property type="component" value="Unassembled WGS sequence"/>
</dbReference>
<reference evidence="1 2" key="1">
    <citation type="submission" date="2019-08" db="EMBL/GenBank/DDBJ databases">
        <title>In-depth cultivation of the pig gut microbiome towards novel bacterial diversity and tailored functional studies.</title>
        <authorList>
            <person name="Wylensek D."/>
            <person name="Hitch T.C.A."/>
            <person name="Clavel T."/>
        </authorList>
    </citation>
    <scope>NUCLEOTIDE SEQUENCE [LARGE SCALE GENOMIC DNA]</scope>
    <source>
        <strain evidence="2">WCA-380-WT-3B3</strain>
    </source>
</reference>
<name>A0A6I2URG2_9FIRM</name>
<dbReference type="InterPro" id="IPR009651">
    <property type="entry name" value="Met_g_lyase_put"/>
</dbReference>
<dbReference type="Gene3D" id="3.40.640.10">
    <property type="entry name" value="Type I PLP-dependent aspartate aminotransferase-like (Major domain)"/>
    <property type="match status" value="1"/>
</dbReference>
<dbReference type="SUPFAM" id="SSF53383">
    <property type="entry name" value="PLP-dependent transferases"/>
    <property type="match status" value="1"/>
</dbReference>
<gene>
    <name evidence="1" type="ORF">FYJ78_06300</name>
</gene>
<evidence type="ECO:0000313" key="2">
    <source>
        <dbReference type="Proteomes" id="UP000430222"/>
    </source>
</evidence>
<dbReference type="Gene3D" id="3.90.1150.60">
    <property type="entry name" value="Methioning gamme-lyase, C-terminal domain"/>
    <property type="match status" value="1"/>
</dbReference>
<comment type="caution">
    <text evidence="1">The sequence shown here is derived from an EMBL/GenBank/DDBJ whole genome shotgun (WGS) entry which is preliminary data.</text>
</comment>